<feature type="coiled-coil region" evidence="2">
    <location>
        <begin position="290"/>
        <end position="349"/>
    </location>
</feature>
<organism evidence="4 5">
    <name type="scientific">Galeopterus variegatus</name>
    <name type="common">Malayan flying lemur</name>
    <name type="synonym">Cynocephalus variegatus</name>
    <dbReference type="NCBI Taxonomy" id="482537"/>
    <lineage>
        <taxon>Eukaryota</taxon>
        <taxon>Metazoa</taxon>
        <taxon>Chordata</taxon>
        <taxon>Craniata</taxon>
        <taxon>Vertebrata</taxon>
        <taxon>Euteleostomi</taxon>
        <taxon>Mammalia</taxon>
        <taxon>Eutheria</taxon>
        <taxon>Euarchontoglires</taxon>
        <taxon>Dermoptera</taxon>
        <taxon>Cynocephalidae</taxon>
        <taxon>Galeopterus</taxon>
    </lineage>
</organism>
<dbReference type="RefSeq" id="XP_008590336.1">
    <property type="nucleotide sequence ID" value="XM_008592114.1"/>
</dbReference>
<name>A0ABM0SBU5_GALVR</name>
<evidence type="ECO:0000256" key="2">
    <source>
        <dbReference type="SAM" id="Coils"/>
    </source>
</evidence>
<evidence type="ECO:0000313" key="5">
    <source>
        <dbReference type="RefSeq" id="XP_008590336.1"/>
    </source>
</evidence>
<dbReference type="SMART" id="SM00233">
    <property type="entry name" value="PH"/>
    <property type="match status" value="1"/>
</dbReference>
<keyword evidence="1 2" id="KW-0175">Coiled coil</keyword>
<reference evidence="5" key="1">
    <citation type="submission" date="2025-08" db="UniProtKB">
        <authorList>
            <consortium name="RefSeq"/>
        </authorList>
    </citation>
    <scope>IDENTIFICATION</scope>
</reference>
<accession>A0ABM0SBU5</accession>
<dbReference type="PANTHER" id="PTHR12156:SF21">
    <property type="entry name" value="PLECKSTRIN HOMOLOGY-LIKE DOMAIN FAMILY B MEMBER 2"/>
    <property type="match status" value="1"/>
</dbReference>
<feature type="coiled-coil region" evidence="2">
    <location>
        <begin position="26"/>
        <end position="150"/>
    </location>
</feature>
<dbReference type="Gene3D" id="2.30.29.30">
    <property type="entry name" value="Pleckstrin-homology domain (PH domain)/Phosphotyrosine-binding domain (PTB)"/>
    <property type="match status" value="1"/>
</dbReference>
<dbReference type="Pfam" id="PF00169">
    <property type="entry name" value="PH"/>
    <property type="match status" value="1"/>
</dbReference>
<evidence type="ECO:0000259" key="3">
    <source>
        <dbReference type="PROSITE" id="PS50003"/>
    </source>
</evidence>
<evidence type="ECO:0000313" key="4">
    <source>
        <dbReference type="Proteomes" id="UP000694923"/>
    </source>
</evidence>
<dbReference type="GeneID" id="103607630"/>
<dbReference type="InterPro" id="IPR001849">
    <property type="entry name" value="PH_domain"/>
</dbReference>
<dbReference type="PROSITE" id="PS50003">
    <property type="entry name" value="PH_DOMAIN"/>
    <property type="match status" value="1"/>
</dbReference>
<dbReference type="PANTHER" id="PTHR12156">
    <property type="entry name" value="PLECKSTRIN HOMOLOGY-LIKE DOMAIN, FAMILY B, MEMBER 3"/>
    <property type="match status" value="1"/>
</dbReference>
<dbReference type="InterPro" id="IPR037810">
    <property type="entry name" value="PHLDB1/2/3_PH"/>
</dbReference>
<keyword evidence="4" id="KW-1185">Reference proteome</keyword>
<dbReference type="CDD" id="cd14673">
    <property type="entry name" value="PH_PHLDB1_2"/>
    <property type="match status" value="1"/>
</dbReference>
<feature type="domain" description="PH" evidence="3">
    <location>
        <begin position="398"/>
        <end position="501"/>
    </location>
</feature>
<dbReference type="InterPro" id="IPR011993">
    <property type="entry name" value="PH-like_dom_sf"/>
</dbReference>
<dbReference type="SUPFAM" id="SSF50729">
    <property type="entry name" value="PH domain-like"/>
    <property type="match status" value="1"/>
</dbReference>
<gene>
    <name evidence="5" type="primary">PHLDB2</name>
</gene>
<proteinExistence type="predicted"/>
<evidence type="ECO:0000256" key="1">
    <source>
        <dbReference type="ARBA" id="ARBA00023054"/>
    </source>
</evidence>
<dbReference type="Proteomes" id="UP000694923">
    <property type="component" value="Unplaced"/>
</dbReference>
<dbReference type="InterPro" id="IPR052212">
    <property type="entry name" value="PH-like_domain"/>
</dbReference>
<sequence length="508" mass="59395">MDESSRELDMECALLDGEQKSETTELMKEKEILDHLNRKIAELEKNIVGEKTKDADLLDVESKHFEDLEFQQLEHESRLDEEKENLTQQLLREVAEYQRNIVTRKEKISALKKQANHIVQQAQREQDHFVKEKNNLIMMLQREKENLCNLEKKYSSLSGGKGFPVSPNTLKEAHLPLGQSNSCGSVLPHSLATMTKDSESRRMLRGRMNSSAGYNHQQMSEGHRQKSEFYNRTASESNVYLNSFHYPDHSYKDQAFDTLSLDSSDSMETSISACSPDNISSASTSNIARIEEMERLLKQAHAEKTRLLESREREMEAKKRALEEEKRRRELLEKRLQEETSQRQKLIEKEVKIREKQRAQARPLTRYLPVRKEDFDLRSHVETAGHNVDTCYHVSITEKTCRGFLIKMGGKIKTWKKRWFVFDRNKRTFSYYADKHETKLKGIIYFQAIEEVYYDHLKNANKSPNPLLTFSVKTHDRIYYMVAPSPEAMRIWMDVIVTGAEGYTHFLL</sequence>
<protein>
    <submittedName>
        <fullName evidence="5">Pleckstrin homology-like domain family B member 2 isoform X4</fullName>
    </submittedName>
</protein>